<name>A0AAV6X7E4_9LAMI</name>
<comment type="caution">
    <text evidence="2">The sequence shown here is derived from an EMBL/GenBank/DDBJ whole genome shotgun (WGS) entry which is preliminary data.</text>
</comment>
<feature type="transmembrane region" description="Helical" evidence="1">
    <location>
        <begin position="135"/>
        <end position="159"/>
    </location>
</feature>
<dbReference type="PANTHER" id="PTHR35307">
    <property type="entry name" value="PROTEIN, PUTATIVE-RELATED"/>
    <property type="match status" value="1"/>
</dbReference>
<feature type="transmembrane region" description="Helical" evidence="1">
    <location>
        <begin position="368"/>
        <end position="393"/>
    </location>
</feature>
<keyword evidence="3" id="KW-1185">Reference proteome</keyword>
<protein>
    <submittedName>
        <fullName evidence="2">Uncharacterized protein</fullName>
    </submittedName>
</protein>
<keyword evidence="1" id="KW-1133">Transmembrane helix</keyword>
<keyword evidence="1" id="KW-0472">Membrane</keyword>
<proteinExistence type="predicted"/>
<feature type="transmembrane region" description="Helical" evidence="1">
    <location>
        <begin position="41"/>
        <end position="62"/>
    </location>
</feature>
<dbReference type="AlphaFoldDB" id="A0AAV6X7E4"/>
<organism evidence="2 3">
    <name type="scientific">Buddleja alternifolia</name>
    <dbReference type="NCBI Taxonomy" id="168488"/>
    <lineage>
        <taxon>Eukaryota</taxon>
        <taxon>Viridiplantae</taxon>
        <taxon>Streptophyta</taxon>
        <taxon>Embryophyta</taxon>
        <taxon>Tracheophyta</taxon>
        <taxon>Spermatophyta</taxon>
        <taxon>Magnoliopsida</taxon>
        <taxon>eudicotyledons</taxon>
        <taxon>Gunneridae</taxon>
        <taxon>Pentapetalae</taxon>
        <taxon>asterids</taxon>
        <taxon>lamiids</taxon>
        <taxon>Lamiales</taxon>
        <taxon>Scrophulariaceae</taxon>
        <taxon>Buddlejeae</taxon>
        <taxon>Buddleja</taxon>
    </lineage>
</organism>
<feature type="transmembrane region" description="Helical" evidence="1">
    <location>
        <begin position="247"/>
        <end position="268"/>
    </location>
</feature>
<dbReference type="Proteomes" id="UP000826271">
    <property type="component" value="Unassembled WGS sequence"/>
</dbReference>
<feature type="transmembrane region" description="Helical" evidence="1">
    <location>
        <begin position="165"/>
        <end position="191"/>
    </location>
</feature>
<accession>A0AAV6X7E4</accession>
<dbReference type="EMBL" id="WHWC01000007">
    <property type="protein sequence ID" value="KAG8378839.1"/>
    <property type="molecule type" value="Genomic_DNA"/>
</dbReference>
<evidence type="ECO:0000256" key="1">
    <source>
        <dbReference type="SAM" id="Phobius"/>
    </source>
</evidence>
<keyword evidence="1" id="KW-0812">Transmembrane</keyword>
<dbReference type="PANTHER" id="PTHR35307:SF3">
    <property type="entry name" value="DUF4220 DOMAIN-CONTAINING PROTEIN"/>
    <property type="match status" value="1"/>
</dbReference>
<feature type="transmembrane region" description="Helical" evidence="1">
    <location>
        <begin position="288"/>
        <end position="313"/>
    </location>
</feature>
<reference evidence="2" key="1">
    <citation type="submission" date="2019-10" db="EMBL/GenBank/DDBJ databases">
        <authorList>
            <person name="Zhang R."/>
            <person name="Pan Y."/>
            <person name="Wang J."/>
            <person name="Ma R."/>
            <person name="Yu S."/>
        </authorList>
    </citation>
    <scope>NUCLEOTIDE SEQUENCE</scope>
    <source>
        <strain evidence="2">LA-IB0</strain>
        <tissue evidence="2">Leaf</tissue>
    </source>
</reference>
<evidence type="ECO:0000313" key="3">
    <source>
        <dbReference type="Proteomes" id="UP000826271"/>
    </source>
</evidence>
<gene>
    <name evidence="2" type="ORF">BUALT_Bualt07G0026500</name>
</gene>
<sequence length="830" mass="94055">MEYPFGSCPAGCYNVTSCFNLCENDFERHKQEKLDAPMPWIGLYIAAASAVCSLAMAADAFIGFRSKKLWFPCKYFALNATSLTLLAVTMKLTVDLTTRMKGLDDELAKLSSLFLMSTAMSNSMTSLASMDNSEVLLNLTALTILVFTIAGNICIHYVQIEDSTWVLFEVIVVIVVMFLLLIILCCSSLVIPTAKRYINSKYREMHKIARVEGGDCRLTIDEMRIMIRRYWVMAETGSPQFVMARSVLSATSGLICLSMALTLVEAHIRLNMLYFMSYPLMKTNYKWSIMWILYIQSSGVVLGTIAPVLRWYFASRFKISEMGLKNLKDELKIERYWTLRLVEWRESSLHLRIRNHRCRKLLHDAKRLLLNICIGVQILVVLTSKLILLISAICGNAILLCFHHIKILKRPDPQASDEGSDLSPYVLLLEGEGELPKKILANICSEVDKLIQTGRRRQPKNLLKLLNMSKNFDGVIKFDDNKEVPSLHSQGPHNCWSLSVVTLASIATALPNISKHKFNELLSGVSEGLYFVKLIEKYMDGDGELTSIRNTADAVWVGVELYNKWQDKGIQETSQSCQSCTLVLQELSGIAKKIVEDFKTATKDILMQNPLNWPVKVIAANSMYRITQTILLAHKDDDQETEEELFGRLFVMISDIFAACLTNLVHLIRFECHSNVIKERVKRVGQAAVVLGESEEIIEILQRRELPRFCMDPAKAANIEEWRMALMEVDNENLLASISAVSSNETSVPQSNEKGDLEEDGREVRIRCFNSTMAKWDEREDDEEAEDDLEGVVWLGVGFADLILAQYVSISGNVWRCSEFENVRIFEFVI</sequence>
<evidence type="ECO:0000313" key="2">
    <source>
        <dbReference type="EMBL" id="KAG8378839.1"/>
    </source>
</evidence>